<evidence type="ECO:0000313" key="2">
    <source>
        <dbReference type="EnsemblFungi" id="EJT81770"/>
    </source>
</evidence>
<reference evidence="2" key="4">
    <citation type="journal article" date="2015" name="G3 (Bethesda)">
        <title>Genome sequences of three phytopathogenic species of the Magnaporthaceae family of fungi.</title>
        <authorList>
            <person name="Okagaki L.H."/>
            <person name="Nunes C.C."/>
            <person name="Sailsbery J."/>
            <person name="Clay B."/>
            <person name="Brown D."/>
            <person name="John T."/>
            <person name="Oh Y."/>
            <person name="Young N."/>
            <person name="Fitzgerald M."/>
            <person name="Haas B.J."/>
            <person name="Zeng Q."/>
            <person name="Young S."/>
            <person name="Adiconis X."/>
            <person name="Fan L."/>
            <person name="Levin J.Z."/>
            <person name="Mitchell T.K."/>
            <person name="Okubara P.A."/>
            <person name="Farman M.L."/>
            <person name="Kohn L.M."/>
            <person name="Birren B."/>
            <person name="Ma L.-J."/>
            <person name="Dean R.A."/>
        </authorList>
    </citation>
    <scope>NUCLEOTIDE SEQUENCE</scope>
    <source>
        <strain evidence="2">R3-111a-1</strain>
    </source>
</reference>
<reference evidence="3" key="1">
    <citation type="submission" date="2010-07" db="EMBL/GenBank/DDBJ databases">
        <title>The genome sequence of Gaeumannomyces graminis var. tritici strain R3-111a-1.</title>
        <authorList>
            <consortium name="The Broad Institute Genome Sequencing Platform"/>
            <person name="Ma L.-J."/>
            <person name="Dead R."/>
            <person name="Young S."/>
            <person name="Zeng Q."/>
            <person name="Koehrsen M."/>
            <person name="Alvarado L."/>
            <person name="Berlin A."/>
            <person name="Chapman S.B."/>
            <person name="Chen Z."/>
            <person name="Freedman E."/>
            <person name="Gellesch M."/>
            <person name="Goldberg J."/>
            <person name="Griggs A."/>
            <person name="Gujja S."/>
            <person name="Heilman E.R."/>
            <person name="Heiman D."/>
            <person name="Hepburn T."/>
            <person name="Howarth C."/>
            <person name="Jen D."/>
            <person name="Larson L."/>
            <person name="Mehta T."/>
            <person name="Neiman D."/>
            <person name="Pearson M."/>
            <person name="Roberts A."/>
            <person name="Saif S."/>
            <person name="Shea T."/>
            <person name="Shenoy N."/>
            <person name="Sisk P."/>
            <person name="Stolte C."/>
            <person name="Sykes S."/>
            <person name="Walk T."/>
            <person name="White J."/>
            <person name="Yandava C."/>
            <person name="Haas B."/>
            <person name="Nusbaum C."/>
            <person name="Birren B."/>
        </authorList>
    </citation>
    <scope>NUCLEOTIDE SEQUENCE [LARGE SCALE GENOMIC DNA]</scope>
    <source>
        <strain evidence="3">R3-111a-1</strain>
    </source>
</reference>
<keyword evidence="3" id="KW-1185">Reference proteome</keyword>
<dbReference type="Proteomes" id="UP000006039">
    <property type="component" value="Unassembled WGS sequence"/>
</dbReference>
<dbReference type="AlphaFoldDB" id="J3NKF6"/>
<dbReference type="RefSeq" id="XP_009217779.1">
    <property type="nucleotide sequence ID" value="XM_009219515.1"/>
</dbReference>
<reference evidence="2" key="5">
    <citation type="submission" date="2018-04" db="UniProtKB">
        <authorList>
            <consortium name="EnsemblFungi"/>
        </authorList>
    </citation>
    <scope>IDENTIFICATION</scope>
    <source>
        <strain evidence="2">R3-111a-1</strain>
    </source>
</reference>
<organism evidence="1">
    <name type="scientific">Gaeumannomyces tritici (strain R3-111a-1)</name>
    <name type="common">Wheat and barley take-all root rot fungus</name>
    <name type="synonym">Gaeumannomyces graminis var. tritici</name>
    <dbReference type="NCBI Taxonomy" id="644352"/>
    <lineage>
        <taxon>Eukaryota</taxon>
        <taxon>Fungi</taxon>
        <taxon>Dikarya</taxon>
        <taxon>Ascomycota</taxon>
        <taxon>Pezizomycotina</taxon>
        <taxon>Sordariomycetes</taxon>
        <taxon>Sordariomycetidae</taxon>
        <taxon>Magnaporthales</taxon>
        <taxon>Magnaporthaceae</taxon>
        <taxon>Gaeumannomyces</taxon>
    </lineage>
</organism>
<dbReference type="HOGENOM" id="CLU_3050424_0_0_1"/>
<gene>
    <name evidence="2" type="primary">20342203</name>
    <name evidence="1" type="ORF">GGTG_01745</name>
</gene>
<evidence type="ECO:0000313" key="1">
    <source>
        <dbReference type="EMBL" id="EJT81770.1"/>
    </source>
</evidence>
<dbReference type="EnsemblFungi" id="EJT81770">
    <property type="protein sequence ID" value="EJT81770"/>
    <property type="gene ID" value="GGTG_01745"/>
</dbReference>
<sequence length="54" mass="5901">MAVMDKQNPPNCGGEEDASDGGLTFLRFVCPEEQLVCPGVRTLEGFRRVVSSAW</sequence>
<accession>J3NKF6</accession>
<dbReference type="GeneID" id="20342203"/>
<protein>
    <submittedName>
        <fullName evidence="1 2">Uncharacterized protein</fullName>
    </submittedName>
</protein>
<reference evidence="1" key="2">
    <citation type="submission" date="2010-07" db="EMBL/GenBank/DDBJ databases">
        <authorList>
            <consortium name="The Broad Institute Genome Sequencing Platform"/>
            <consortium name="Broad Institute Genome Sequencing Center for Infectious Disease"/>
            <person name="Ma L.-J."/>
            <person name="Dead R."/>
            <person name="Young S."/>
            <person name="Zeng Q."/>
            <person name="Koehrsen M."/>
            <person name="Alvarado L."/>
            <person name="Berlin A."/>
            <person name="Chapman S.B."/>
            <person name="Chen Z."/>
            <person name="Freedman E."/>
            <person name="Gellesch M."/>
            <person name="Goldberg J."/>
            <person name="Griggs A."/>
            <person name="Gujja S."/>
            <person name="Heilman E.R."/>
            <person name="Heiman D."/>
            <person name="Hepburn T."/>
            <person name="Howarth C."/>
            <person name="Jen D."/>
            <person name="Larson L."/>
            <person name="Mehta T."/>
            <person name="Neiman D."/>
            <person name="Pearson M."/>
            <person name="Roberts A."/>
            <person name="Saif S."/>
            <person name="Shea T."/>
            <person name="Shenoy N."/>
            <person name="Sisk P."/>
            <person name="Stolte C."/>
            <person name="Sykes S."/>
            <person name="Walk T."/>
            <person name="White J."/>
            <person name="Yandava C."/>
            <person name="Haas B."/>
            <person name="Nusbaum C."/>
            <person name="Birren B."/>
        </authorList>
    </citation>
    <scope>NUCLEOTIDE SEQUENCE</scope>
    <source>
        <strain evidence="1">R3-111a-1</strain>
    </source>
</reference>
<dbReference type="EMBL" id="GL385395">
    <property type="protein sequence ID" value="EJT81770.1"/>
    <property type="molecule type" value="Genomic_DNA"/>
</dbReference>
<proteinExistence type="predicted"/>
<evidence type="ECO:0000313" key="3">
    <source>
        <dbReference type="Proteomes" id="UP000006039"/>
    </source>
</evidence>
<name>J3NKF6_GAET3</name>
<reference evidence="1" key="3">
    <citation type="submission" date="2010-09" db="EMBL/GenBank/DDBJ databases">
        <title>Annotation of Gaeumannomyces graminis var. tritici R3-111a-1.</title>
        <authorList>
            <consortium name="The Broad Institute Genome Sequencing Platform"/>
            <person name="Ma L.-J."/>
            <person name="Dead R."/>
            <person name="Young S.K."/>
            <person name="Zeng Q."/>
            <person name="Gargeya S."/>
            <person name="Fitzgerald M."/>
            <person name="Haas B."/>
            <person name="Abouelleil A."/>
            <person name="Alvarado L."/>
            <person name="Arachchi H.M."/>
            <person name="Berlin A."/>
            <person name="Brown A."/>
            <person name="Chapman S.B."/>
            <person name="Chen Z."/>
            <person name="Dunbar C."/>
            <person name="Freedman E."/>
            <person name="Gearin G."/>
            <person name="Gellesch M."/>
            <person name="Goldberg J."/>
            <person name="Griggs A."/>
            <person name="Gujja S."/>
            <person name="Heiman D."/>
            <person name="Howarth C."/>
            <person name="Larson L."/>
            <person name="Lui A."/>
            <person name="MacDonald P.J.P."/>
            <person name="Mehta T."/>
            <person name="Montmayeur A."/>
            <person name="Murphy C."/>
            <person name="Neiman D."/>
            <person name="Pearson M."/>
            <person name="Priest M."/>
            <person name="Roberts A."/>
            <person name="Saif S."/>
            <person name="Shea T."/>
            <person name="Shenoy N."/>
            <person name="Sisk P."/>
            <person name="Stolte C."/>
            <person name="Sykes S."/>
            <person name="Yandava C."/>
            <person name="Wortman J."/>
            <person name="Nusbaum C."/>
            <person name="Birren B."/>
        </authorList>
    </citation>
    <scope>NUCLEOTIDE SEQUENCE</scope>
    <source>
        <strain evidence="1">R3-111a-1</strain>
    </source>
</reference>
<dbReference type="VEuPathDB" id="FungiDB:GGTG_01745"/>